<evidence type="ECO:0000256" key="1">
    <source>
        <dbReference type="SAM" id="Phobius"/>
    </source>
</evidence>
<evidence type="ECO:0000313" key="2">
    <source>
        <dbReference type="EMBL" id="KAF2453814.1"/>
    </source>
</evidence>
<dbReference type="AlphaFoldDB" id="A0A6A6NQV6"/>
<dbReference type="Proteomes" id="UP000799766">
    <property type="component" value="Unassembled WGS sequence"/>
</dbReference>
<feature type="transmembrane region" description="Helical" evidence="1">
    <location>
        <begin position="39"/>
        <end position="60"/>
    </location>
</feature>
<sequence>MVAAPETAVLAPVDVIITILATFLAVTALQNIIPTNTNLAAIVSAITRLVTIVLGMTALVGPPCCQPREHICNSRWPPRRLGGCISNFRWLHPASSMAVAGHESYPHGQNRHVSSAACAAPCSVPNAKGATAWRASWLRACRTAREVACESRRGSIDP</sequence>
<keyword evidence="3" id="KW-1185">Reference proteome</keyword>
<dbReference type="EMBL" id="MU001695">
    <property type="protein sequence ID" value="KAF2453814.1"/>
    <property type="molecule type" value="Genomic_DNA"/>
</dbReference>
<evidence type="ECO:0000313" key="3">
    <source>
        <dbReference type="Proteomes" id="UP000799766"/>
    </source>
</evidence>
<accession>A0A6A6NQV6</accession>
<feature type="transmembrane region" description="Helical" evidence="1">
    <location>
        <begin position="7"/>
        <end position="33"/>
    </location>
</feature>
<proteinExistence type="predicted"/>
<keyword evidence="1" id="KW-1133">Transmembrane helix</keyword>
<name>A0A6A6NQV6_9PEZI</name>
<reference evidence="2" key="1">
    <citation type="journal article" date="2020" name="Stud. Mycol.">
        <title>101 Dothideomycetes genomes: a test case for predicting lifestyles and emergence of pathogens.</title>
        <authorList>
            <person name="Haridas S."/>
            <person name="Albert R."/>
            <person name="Binder M."/>
            <person name="Bloem J."/>
            <person name="Labutti K."/>
            <person name="Salamov A."/>
            <person name="Andreopoulos B."/>
            <person name="Baker S."/>
            <person name="Barry K."/>
            <person name="Bills G."/>
            <person name="Bluhm B."/>
            <person name="Cannon C."/>
            <person name="Castanera R."/>
            <person name="Culley D."/>
            <person name="Daum C."/>
            <person name="Ezra D."/>
            <person name="Gonzalez J."/>
            <person name="Henrissat B."/>
            <person name="Kuo A."/>
            <person name="Liang C."/>
            <person name="Lipzen A."/>
            <person name="Lutzoni F."/>
            <person name="Magnuson J."/>
            <person name="Mondo S."/>
            <person name="Nolan M."/>
            <person name="Ohm R."/>
            <person name="Pangilinan J."/>
            <person name="Park H.-J."/>
            <person name="Ramirez L."/>
            <person name="Alfaro M."/>
            <person name="Sun H."/>
            <person name="Tritt A."/>
            <person name="Yoshinaga Y."/>
            <person name="Zwiers L.-H."/>
            <person name="Turgeon B."/>
            <person name="Goodwin S."/>
            <person name="Spatafora J."/>
            <person name="Crous P."/>
            <person name="Grigoriev I."/>
        </authorList>
    </citation>
    <scope>NUCLEOTIDE SEQUENCE</scope>
    <source>
        <strain evidence="2">ATCC 16933</strain>
    </source>
</reference>
<keyword evidence="1" id="KW-0472">Membrane</keyword>
<organism evidence="2 3">
    <name type="scientific">Lineolata rhizophorae</name>
    <dbReference type="NCBI Taxonomy" id="578093"/>
    <lineage>
        <taxon>Eukaryota</taxon>
        <taxon>Fungi</taxon>
        <taxon>Dikarya</taxon>
        <taxon>Ascomycota</taxon>
        <taxon>Pezizomycotina</taxon>
        <taxon>Dothideomycetes</taxon>
        <taxon>Dothideomycetes incertae sedis</taxon>
        <taxon>Lineolatales</taxon>
        <taxon>Lineolataceae</taxon>
        <taxon>Lineolata</taxon>
    </lineage>
</organism>
<gene>
    <name evidence="2" type="ORF">BDY21DRAFT_355146</name>
</gene>
<keyword evidence="1" id="KW-0812">Transmembrane</keyword>
<protein>
    <submittedName>
        <fullName evidence="2">Uncharacterized protein</fullName>
    </submittedName>
</protein>